<dbReference type="InterPro" id="IPR051560">
    <property type="entry name" value="MAM_domain-containing"/>
</dbReference>
<evidence type="ECO:0000259" key="1">
    <source>
        <dbReference type="PROSITE" id="PS50060"/>
    </source>
</evidence>
<evidence type="ECO:0000313" key="3">
    <source>
        <dbReference type="Proteomes" id="UP001054945"/>
    </source>
</evidence>
<proteinExistence type="predicted"/>
<gene>
    <name evidence="2" type="primary">MLRP2_3</name>
    <name evidence="2" type="ORF">CEXT_626471</name>
</gene>
<dbReference type="PANTHER" id="PTHR23282">
    <property type="entry name" value="APICAL ENDOSOMAL GLYCOPROTEIN PRECURSOR"/>
    <property type="match status" value="1"/>
</dbReference>
<dbReference type="PANTHER" id="PTHR23282:SF142">
    <property type="entry name" value="MAM DOMAIN-CONTAINING PROTEIN"/>
    <property type="match status" value="1"/>
</dbReference>
<dbReference type="Pfam" id="PF00629">
    <property type="entry name" value="MAM"/>
    <property type="match status" value="1"/>
</dbReference>
<dbReference type="EMBL" id="BPLR01020210">
    <property type="protein sequence ID" value="GIX75949.1"/>
    <property type="molecule type" value="Genomic_DNA"/>
</dbReference>
<dbReference type="PROSITE" id="PS50060">
    <property type="entry name" value="MAM_2"/>
    <property type="match status" value="1"/>
</dbReference>
<name>A0AAV4MVN5_CAEEX</name>
<accession>A0AAV4MVN5</accession>
<protein>
    <submittedName>
        <fullName evidence="2">MAM and LDL-receptor class A domain-containing protein 2</fullName>
    </submittedName>
</protein>
<dbReference type="GO" id="GO:0016020">
    <property type="term" value="C:membrane"/>
    <property type="evidence" value="ECO:0007669"/>
    <property type="project" value="InterPro"/>
</dbReference>
<feature type="domain" description="MAM" evidence="1">
    <location>
        <begin position="1"/>
        <end position="90"/>
    </location>
</feature>
<dbReference type="SUPFAM" id="SSF49899">
    <property type="entry name" value="Concanavalin A-like lectins/glucanases"/>
    <property type="match status" value="1"/>
</dbReference>
<dbReference type="InterPro" id="IPR013320">
    <property type="entry name" value="ConA-like_dom_sf"/>
</dbReference>
<comment type="caution">
    <text evidence="2">The sequence shown here is derived from an EMBL/GenBank/DDBJ whole genome shotgun (WGS) entry which is preliminary data.</text>
</comment>
<dbReference type="Proteomes" id="UP001054945">
    <property type="component" value="Unassembled WGS sequence"/>
</dbReference>
<organism evidence="2 3">
    <name type="scientific">Caerostris extrusa</name>
    <name type="common">Bark spider</name>
    <name type="synonym">Caerostris bankana</name>
    <dbReference type="NCBI Taxonomy" id="172846"/>
    <lineage>
        <taxon>Eukaryota</taxon>
        <taxon>Metazoa</taxon>
        <taxon>Ecdysozoa</taxon>
        <taxon>Arthropoda</taxon>
        <taxon>Chelicerata</taxon>
        <taxon>Arachnida</taxon>
        <taxon>Araneae</taxon>
        <taxon>Araneomorphae</taxon>
        <taxon>Entelegynae</taxon>
        <taxon>Araneoidea</taxon>
        <taxon>Araneidae</taxon>
        <taxon>Caerostris</taxon>
    </lineage>
</organism>
<dbReference type="Gene3D" id="2.60.120.200">
    <property type="match status" value="1"/>
</dbReference>
<keyword evidence="3" id="KW-1185">Reference proteome</keyword>
<sequence length="143" mass="16720">MTRPRTDHTTLSTSGHYVTLNDDSKRYYFSRGRLFSQDGIDENTDICFRFWYHMYGNNPGSLYVKVQNFHDEDKSETIWTKSKSQGDGTWYGDISLDDFSLVYGTCPPRDFVTSSKTIVDSLTTQKVISNGKEKWFTYQWTRC</sequence>
<dbReference type="AlphaFoldDB" id="A0AAV4MVN5"/>
<dbReference type="InterPro" id="IPR000998">
    <property type="entry name" value="MAM_dom"/>
</dbReference>
<evidence type="ECO:0000313" key="2">
    <source>
        <dbReference type="EMBL" id="GIX75949.1"/>
    </source>
</evidence>
<reference evidence="2 3" key="1">
    <citation type="submission" date="2021-06" db="EMBL/GenBank/DDBJ databases">
        <title>Caerostris extrusa draft genome.</title>
        <authorList>
            <person name="Kono N."/>
            <person name="Arakawa K."/>
        </authorList>
    </citation>
    <scope>NUCLEOTIDE SEQUENCE [LARGE SCALE GENOMIC DNA]</scope>
</reference>